<organism evidence="8 9">
    <name type="scientific">Truepera radiovictrix (strain DSM 17093 / CIP 108686 / LMG 22925 / RQ-24)</name>
    <dbReference type="NCBI Taxonomy" id="649638"/>
    <lineage>
        <taxon>Bacteria</taxon>
        <taxon>Thermotogati</taxon>
        <taxon>Deinococcota</taxon>
        <taxon>Deinococci</taxon>
        <taxon>Trueperales</taxon>
        <taxon>Trueperaceae</taxon>
        <taxon>Truepera</taxon>
    </lineage>
</organism>
<comment type="cofactor">
    <cofactor evidence="6">
        <name>Zn(2+)</name>
        <dbReference type="ChEBI" id="CHEBI:29105"/>
    </cofactor>
    <text evidence="6">Binds 1 zinc ion.</text>
</comment>
<evidence type="ECO:0000256" key="1">
    <source>
        <dbReference type="ARBA" id="ARBA00022670"/>
    </source>
</evidence>
<dbReference type="Gene3D" id="1.10.1370.20">
    <property type="entry name" value="Oligoendopeptidase f, C-terminal domain"/>
    <property type="match status" value="1"/>
</dbReference>
<dbReference type="HOGENOM" id="CLU_021290_3_1_0"/>
<dbReference type="GO" id="GO:0004181">
    <property type="term" value="F:metallocarboxypeptidase activity"/>
    <property type="evidence" value="ECO:0007669"/>
    <property type="project" value="InterPro"/>
</dbReference>
<dbReference type="GO" id="GO:0006508">
    <property type="term" value="P:proteolysis"/>
    <property type="evidence" value="ECO:0007669"/>
    <property type="project" value="UniProtKB-KW"/>
</dbReference>
<dbReference type="AlphaFoldDB" id="D7CR83"/>
<dbReference type="InterPro" id="IPR001333">
    <property type="entry name" value="Peptidase_M32_Taq"/>
</dbReference>
<dbReference type="RefSeq" id="WP_013178536.1">
    <property type="nucleotide sequence ID" value="NC_014221.1"/>
</dbReference>
<name>D7CR83_TRURR</name>
<evidence type="ECO:0000259" key="7">
    <source>
        <dbReference type="Pfam" id="PF01432"/>
    </source>
</evidence>
<reference evidence="8 9" key="2">
    <citation type="journal article" date="2011" name="Stand. Genomic Sci.">
        <title>Complete genome sequence of Truepera radiovictrix type strain (RQ-24).</title>
        <authorList>
            <person name="Ivanova N."/>
            <person name="Rohde C."/>
            <person name="Munk C."/>
            <person name="Nolan M."/>
            <person name="Lucas S."/>
            <person name="Del Rio T.G."/>
            <person name="Tice H."/>
            <person name="Deshpande S."/>
            <person name="Cheng J.F."/>
            <person name="Tapia R."/>
            <person name="Han C."/>
            <person name="Goodwin L."/>
            <person name="Pitluck S."/>
            <person name="Liolios K."/>
            <person name="Mavromatis K."/>
            <person name="Mikhailova N."/>
            <person name="Pati A."/>
            <person name="Chen A."/>
            <person name="Palaniappan K."/>
            <person name="Land M."/>
            <person name="Hauser L."/>
            <person name="Chang Y.J."/>
            <person name="Jeffries C.D."/>
            <person name="Brambilla E."/>
            <person name="Rohde M."/>
            <person name="Goker M."/>
            <person name="Tindall B.J."/>
            <person name="Woyke T."/>
            <person name="Bristow J."/>
            <person name="Eisen J.A."/>
            <person name="Markowitz V."/>
            <person name="Hugenholtz P."/>
            <person name="Kyrpides N.C."/>
            <person name="Klenk H.P."/>
            <person name="Lapidus A."/>
        </authorList>
    </citation>
    <scope>NUCLEOTIDE SEQUENCE [LARGE SCALE GENOMIC DNA]</scope>
    <source>
        <strain evidence="9">DSM 17093 / CIP 108686 / LMG 22925 / RQ-24</strain>
    </source>
</reference>
<dbReference type="eggNOG" id="COG1164">
    <property type="taxonomic scope" value="Bacteria"/>
</dbReference>
<evidence type="ECO:0000256" key="5">
    <source>
        <dbReference type="ARBA" id="ARBA00023049"/>
    </source>
</evidence>
<reference evidence="9" key="1">
    <citation type="submission" date="2010-05" db="EMBL/GenBank/DDBJ databases">
        <title>The complete genome of Truepera radiovictris DSM 17093.</title>
        <authorList>
            <consortium name="US DOE Joint Genome Institute (JGI-PGF)"/>
            <person name="Lucas S."/>
            <person name="Copeland A."/>
            <person name="Lapidus A."/>
            <person name="Glavina del Rio T."/>
            <person name="Dalin E."/>
            <person name="Tice H."/>
            <person name="Bruce D."/>
            <person name="Goodwin L."/>
            <person name="Pitluck S."/>
            <person name="Kyrpides N."/>
            <person name="Mavromatis K."/>
            <person name="Ovchinnikova G."/>
            <person name="Munk A.C."/>
            <person name="Detter J.C."/>
            <person name="Han C."/>
            <person name="Tapia R."/>
            <person name="Land M."/>
            <person name="Hauser L."/>
            <person name="Markowitz V."/>
            <person name="Cheng J.-F."/>
            <person name="Hugenholtz P."/>
            <person name="Woyke T."/>
            <person name="Wu D."/>
            <person name="Tindall B."/>
            <person name="Pomrenke H.G."/>
            <person name="Brambilla E."/>
            <person name="Klenk H.-P."/>
            <person name="Eisen J.A."/>
        </authorList>
    </citation>
    <scope>NUCLEOTIDE SEQUENCE [LARGE SCALE GENOMIC DNA]</scope>
    <source>
        <strain evidence="9">DSM 17093 / CIP 108686 / LMG 22925 / RQ-24</strain>
    </source>
</reference>
<comment type="similarity">
    <text evidence="6">Belongs to the peptidase M3 family.</text>
</comment>
<keyword evidence="4 6" id="KW-0862">Zinc</keyword>
<gene>
    <name evidence="8" type="ordered locus">Trad_2057</name>
</gene>
<evidence type="ECO:0000313" key="9">
    <source>
        <dbReference type="Proteomes" id="UP000000379"/>
    </source>
</evidence>
<dbReference type="CDD" id="cd09607">
    <property type="entry name" value="M3B_PepF"/>
    <property type="match status" value="1"/>
</dbReference>
<sequence>MSQTASLPHWQLTSIFPGLDAPAYAQAKAELRERVEALRSAMDARGVGAAREPLPTHSEQVATFDALLDQLNDLYVRFATLRAFLVGFIATDAFNDRAQAEASSLQPLGSELSFLSTRFTAWVGALDAERLLKGSERARAHAYFVRRSKEEAAHLMGSEAEELAAALHPSSGGAWAKLHGDLISRETLRVTLPGRGEAELPLTELRNLQSDPDPEVRRSAFEAELELLERNAVPFAAALNSIKGQVNELTRRRGWASALDEAIFENRISARSLAAMQGACEAHFPLFRRYLAAKAKFLGQETLAWYDLLAPVGVGAPRRFSWDEAQAFVVEAFGSYSAALAAFAQRSFDEHWHDVPPRKGKRNGAFCMGVPGVQESRLLHNFGGNLDDVFTLAHELGHAYHNACAYAYGRTELQSDTPMTLAETASIFCETIVVNALLTRADDRERLAILEQDLLGSTQLVLDIHSRFLFERAVFERRRERELSVAELNELMLEAQAATYGDALDESARHPLMWAHKGHYYSVGRSFYNFPYTFGYLFGLGLYAQYQDQPEGWHERYDALLAATGMEDANTLAARFGIDLESGAFWEASLKVAEARVREYEALVARFSP</sequence>
<dbReference type="PANTHER" id="PTHR34217">
    <property type="entry name" value="METAL-DEPENDENT CARBOXYPEPTIDASE"/>
    <property type="match status" value="1"/>
</dbReference>
<keyword evidence="1 6" id="KW-0645">Protease</keyword>
<evidence type="ECO:0000256" key="6">
    <source>
        <dbReference type="RuleBase" id="RU003435"/>
    </source>
</evidence>
<dbReference type="STRING" id="649638.Trad_2057"/>
<dbReference type="Gene3D" id="1.20.140.70">
    <property type="entry name" value="Oligopeptidase f, N-terminal domain"/>
    <property type="match status" value="1"/>
</dbReference>
<keyword evidence="3 6" id="KW-0378">Hydrolase</keyword>
<evidence type="ECO:0000256" key="2">
    <source>
        <dbReference type="ARBA" id="ARBA00022723"/>
    </source>
</evidence>
<protein>
    <submittedName>
        <fullName evidence="8">Oligoendopeptidase, pepF/M3 family</fullName>
    </submittedName>
</protein>
<dbReference type="GO" id="GO:0004222">
    <property type="term" value="F:metalloendopeptidase activity"/>
    <property type="evidence" value="ECO:0007669"/>
    <property type="project" value="InterPro"/>
</dbReference>
<dbReference type="SUPFAM" id="SSF55486">
    <property type="entry name" value="Metalloproteases ('zincins'), catalytic domain"/>
    <property type="match status" value="1"/>
</dbReference>
<dbReference type="InterPro" id="IPR001567">
    <property type="entry name" value="Pept_M3A_M3B_dom"/>
</dbReference>
<feature type="domain" description="Peptidase M3A/M3B catalytic" evidence="7">
    <location>
        <begin position="208"/>
        <end position="590"/>
    </location>
</feature>
<dbReference type="InterPro" id="IPR011977">
    <property type="entry name" value="Pept_M3B_clade3"/>
</dbReference>
<dbReference type="OrthoDB" id="9766487at2"/>
<dbReference type="NCBIfam" id="TIGR02290">
    <property type="entry name" value="M3_fam_3"/>
    <property type="match status" value="1"/>
</dbReference>
<dbReference type="InterPro" id="IPR042088">
    <property type="entry name" value="OligoPept_F_C"/>
</dbReference>
<dbReference type="GO" id="GO:0046872">
    <property type="term" value="F:metal ion binding"/>
    <property type="evidence" value="ECO:0007669"/>
    <property type="project" value="UniProtKB-UniRule"/>
</dbReference>
<accession>D7CR83</accession>
<dbReference type="Pfam" id="PF01432">
    <property type="entry name" value="Peptidase_M3"/>
    <property type="match status" value="1"/>
</dbReference>
<dbReference type="InterPro" id="IPR034006">
    <property type="entry name" value="M3B_PepF_2"/>
</dbReference>
<evidence type="ECO:0000313" key="8">
    <source>
        <dbReference type="EMBL" id="ADI15171.1"/>
    </source>
</evidence>
<dbReference type="PANTHER" id="PTHR34217:SF1">
    <property type="entry name" value="CARBOXYPEPTIDASE 1"/>
    <property type="match status" value="1"/>
</dbReference>
<keyword evidence="2 6" id="KW-0479">Metal-binding</keyword>
<dbReference type="Proteomes" id="UP000000379">
    <property type="component" value="Chromosome"/>
</dbReference>
<keyword evidence="5 6" id="KW-0482">Metalloprotease</keyword>
<dbReference type="KEGG" id="tra:Trad_2057"/>
<evidence type="ECO:0000256" key="4">
    <source>
        <dbReference type="ARBA" id="ARBA00022833"/>
    </source>
</evidence>
<keyword evidence="9" id="KW-1185">Reference proteome</keyword>
<proteinExistence type="inferred from homology"/>
<dbReference type="EMBL" id="CP002049">
    <property type="protein sequence ID" value="ADI15171.1"/>
    <property type="molecule type" value="Genomic_DNA"/>
</dbReference>
<evidence type="ECO:0000256" key="3">
    <source>
        <dbReference type="ARBA" id="ARBA00022801"/>
    </source>
</evidence>